<accession>A0A0S4X0G6</accession>
<dbReference type="AlphaFoldDB" id="A0A0S4X0G6"/>
<reference evidence="1" key="1">
    <citation type="submission" date="2015-10" db="EMBL/GenBank/DDBJ databases">
        <authorList>
            <person name="Gilbert D.G."/>
        </authorList>
    </citation>
    <scope>NUCLEOTIDE SEQUENCE</scope>
    <source>
        <strain evidence="1">Phyl III-seqv23</strain>
    </source>
</reference>
<organism evidence="1">
    <name type="scientific">Ralstonia solanacearum</name>
    <name type="common">Pseudomonas solanacearum</name>
    <dbReference type="NCBI Taxonomy" id="305"/>
    <lineage>
        <taxon>Bacteria</taxon>
        <taxon>Pseudomonadati</taxon>
        <taxon>Pseudomonadota</taxon>
        <taxon>Betaproteobacteria</taxon>
        <taxon>Burkholderiales</taxon>
        <taxon>Burkholderiaceae</taxon>
        <taxon>Ralstonia</taxon>
        <taxon>Ralstonia solanacearum species complex</taxon>
    </lineage>
</organism>
<dbReference type="Gene3D" id="4.10.410.40">
    <property type="match status" value="1"/>
</dbReference>
<gene>
    <name evidence="1" type="ORF">RUN215_v1_1280011</name>
</gene>
<dbReference type="Pfam" id="PF08813">
    <property type="entry name" value="Phage_tail_3"/>
    <property type="match status" value="1"/>
</dbReference>
<sequence length="217" mass="22933">MSVRLPNGTTFAIAASYGPDKAFTAITNAKPAKLSSVAHGFAKGAILEVSSGWSRLDGRVARADAVTADAFALDGIDTTDTGTYPAGTGIGSVRPVLSFQQISQVLQSAASGGDQQFYNYSFLEDTGDEKQIPTIRSARSYTLTIADDPTLAHYALLEAADEDREPRAVQMKLSGGSPIYFRAYVSFSKVPTTTKNEAMAITVTLSLTGEVTRYAGA</sequence>
<dbReference type="EMBL" id="LN899820">
    <property type="protein sequence ID" value="CUV57314.1"/>
    <property type="molecule type" value="Genomic_DNA"/>
</dbReference>
<name>A0A0S4X0G6_RALSL</name>
<protein>
    <submittedName>
        <fullName evidence="1">Putative phage tail protein</fullName>
    </submittedName>
</protein>
<evidence type="ECO:0000313" key="1">
    <source>
        <dbReference type="EMBL" id="CUV57314.1"/>
    </source>
</evidence>
<proteinExistence type="predicted"/>
<dbReference type="InterPro" id="IPR014918">
    <property type="entry name" value="Phage_tail_3"/>
</dbReference>